<accession>A0A931H096</accession>
<dbReference type="Gene3D" id="1.20.5.1930">
    <property type="match status" value="1"/>
</dbReference>
<dbReference type="Pfam" id="PF07730">
    <property type="entry name" value="HisKA_3"/>
    <property type="match status" value="1"/>
</dbReference>
<dbReference type="PANTHER" id="PTHR43547:SF2">
    <property type="entry name" value="HYBRID SIGNAL TRANSDUCTION HISTIDINE KINASE C"/>
    <property type="match status" value="1"/>
</dbReference>
<dbReference type="InterPro" id="IPR003594">
    <property type="entry name" value="HATPase_dom"/>
</dbReference>
<reference evidence="4" key="1">
    <citation type="submission" date="2020-11" db="EMBL/GenBank/DDBJ databases">
        <title>Bacterial whole genome sequence for Panacibacter sp. DH6.</title>
        <authorList>
            <person name="Le V."/>
            <person name="Ko S."/>
            <person name="Ahn C.-Y."/>
            <person name="Oh H.-M."/>
        </authorList>
    </citation>
    <scope>NUCLEOTIDE SEQUENCE</scope>
    <source>
        <strain evidence="4">DH6</strain>
    </source>
</reference>
<keyword evidence="5" id="KW-1185">Reference proteome</keyword>
<evidence type="ECO:0000313" key="4">
    <source>
        <dbReference type="EMBL" id="MBG9378543.1"/>
    </source>
</evidence>
<dbReference type="InterPro" id="IPR011110">
    <property type="entry name" value="Reg_prop"/>
</dbReference>
<keyword evidence="2" id="KW-1133">Transmembrane helix</keyword>
<dbReference type="SUPFAM" id="SSF55874">
    <property type="entry name" value="ATPase domain of HSP90 chaperone/DNA topoisomerase II/histidine kinase"/>
    <property type="match status" value="1"/>
</dbReference>
<dbReference type="Pfam" id="PF07495">
    <property type="entry name" value="Y_Y_Y"/>
    <property type="match status" value="1"/>
</dbReference>
<dbReference type="Gene3D" id="3.30.565.10">
    <property type="entry name" value="Histidine kinase-like ATPase, C-terminal domain"/>
    <property type="match status" value="1"/>
</dbReference>
<comment type="caution">
    <text evidence="4">The sequence shown here is derived from an EMBL/GenBank/DDBJ whole genome shotgun (WGS) entry which is preliminary data.</text>
</comment>
<dbReference type="Gene3D" id="2.130.10.10">
    <property type="entry name" value="YVTN repeat-like/Quinoprotein amine dehydrogenase"/>
    <property type="match status" value="3"/>
</dbReference>
<dbReference type="SUPFAM" id="SSF63829">
    <property type="entry name" value="Calcium-dependent phosphotriesterase"/>
    <property type="match status" value="2"/>
</dbReference>
<dbReference type="Gene3D" id="2.60.40.10">
    <property type="entry name" value="Immunoglobulins"/>
    <property type="match status" value="1"/>
</dbReference>
<evidence type="ECO:0000256" key="1">
    <source>
        <dbReference type="ARBA" id="ARBA00022553"/>
    </source>
</evidence>
<dbReference type="RefSeq" id="WP_196992642.1">
    <property type="nucleotide sequence ID" value="NZ_JADWYR010000003.1"/>
</dbReference>
<dbReference type="CDD" id="cd16917">
    <property type="entry name" value="HATPase_UhpB-NarQ-NarX-like"/>
    <property type="match status" value="1"/>
</dbReference>
<dbReference type="Proteomes" id="UP000628448">
    <property type="component" value="Unassembled WGS sequence"/>
</dbReference>
<dbReference type="InterPro" id="IPR036890">
    <property type="entry name" value="HATPase_C_sf"/>
</dbReference>
<dbReference type="GO" id="GO:0016020">
    <property type="term" value="C:membrane"/>
    <property type="evidence" value="ECO:0007669"/>
    <property type="project" value="InterPro"/>
</dbReference>
<feature type="transmembrane region" description="Helical" evidence="2">
    <location>
        <begin position="793"/>
        <end position="816"/>
    </location>
</feature>
<dbReference type="CDD" id="cd00146">
    <property type="entry name" value="PKD"/>
    <property type="match status" value="1"/>
</dbReference>
<keyword evidence="2" id="KW-0472">Membrane</keyword>
<dbReference type="GO" id="GO:0000155">
    <property type="term" value="F:phosphorelay sensor kinase activity"/>
    <property type="evidence" value="ECO:0007669"/>
    <property type="project" value="InterPro"/>
</dbReference>
<name>A0A931H096_9BACT</name>
<keyword evidence="2" id="KW-0812">Transmembrane</keyword>
<dbReference type="InterPro" id="IPR011123">
    <property type="entry name" value="Y_Y_Y"/>
</dbReference>
<dbReference type="PROSITE" id="PS50109">
    <property type="entry name" value="HIS_KIN"/>
    <property type="match status" value="1"/>
</dbReference>
<feature type="domain" description="Histidine kinase" evidence="3">
    <location>
        <begin position="836"/>
        <end position="1034"/>
    </location>
</feature>
<dbReference type="FunFam" id="2.60.40.10:FF:000791">
    <property type="entry name" value="Two-component system sensor histidine kinase/response regulator"/>
    <property type="match status" value="1"/>
</dbReference>
<dbReference type="Pfam" id="PF07494">
    <property type="entry name" value="Reg_prop"/>
    <property type="match status" value="3"/>
</dbReference>
<dbReference type="InterPro" id="IPR011712">
    <property type="entry name" value="Sig_transdc_His_kin_sub3_dim/P"/>
</dbReference>
<evidence type="ECO:0000313" key="5">
    <source>
        <dbReference type="Proteomes" id="UP000628448"/>
    </source>
</evidence>
<dbReference type="PANTHER" id="PTHR43547">
    <property type="entry name" value="TWO-COMPONENT HISTIDINE KINASE"/>
    <property type="match status" value="1"/>
</dbReference>
<dbReference type="InterPro" id="IPR005467">
    <property type="entry name" value="His_kinase_dom"/>
</dbReference>
<dbReference type="InterPro" id="IPR013783">
    <property type="entry name" value="Ig-like_fold"/>
</dbReference>
<evidence type="ECO:0000256" key="2">
    <source>
        <dbReference type="SAM" id="Phobius"/>
    </source>
</evidence>
<dbReference type="EMBL" id="JADWYR010000003">
    <property type="protein sequence ID" value="MBG9378543.1"/>
    <property type="molecule type" value="Genomic_DNA"/>
</dbReference>
<dbReference type="GO" id="GO:0046983">
    <property type="term" value="F:protein dimerization activity"/>
    <property type="evidence" value="ECO:0007669"/>
    <property type="project" value="InterPro"/>
</dbReference>
<dbReference type="Pfam" id="PF02518">
    <property type="entry name" value="HATPase_c"/>
    <property type="match status" value="1"/>
</dbReference>
<dbReference type="InterPro" id="IPR015943">
    <property type="entry name" value="WD40/YVTN_repeat-like_dom_sf"/>
</dbReference>
<gene>
    <name evidence="4" type="ORF">I5907_20070</name>
</gene>
<protein>
    <recommendedName>
        <fullName evidence="3">Histidine kinase domain-containing protein</fullName>
    </recommendedName>
</protein>
<evidence type="ECO:0000259" key="3">
    <source>
        <dbReference type="PROSITE" id="PS50109"/>
    </source>
</evidence>
<sequence length="1034" mass="117352">MRKKVILLFYLVVPVYLFARPISPDEWRLTGEWLTANNGLSQGMINGILEDKEGYMWFATKDGLNRYDGYRIKVFRQDPDDPYSLPDNYITSVSEDGKNNIWVTTLFHGIYIFNKQTERFIKVALPKRKSQAYNLVNIIFRNNYLLLHETDDISLYDISKMEAGDTGYAVEKSIRLAFRYNDIQRNNRYRYSFSERSNSTVSWLPNNNIWVKFTDTLIAVKPSATRAKWMVEGIASTSLLLSKQAFGGAVIEHSPASDSIVYYYANNTLYGYNYKRNNVSLTASFSFTRAQACQKLQSLPDGSVYLFPGKSYIFDPQTASVKKIYVERKNQLFTAMYTSVCVGKHRDMWLGTAGFGVFKTDLQRPAFEIHTTYSNIDAFRLLYPDNWEKTTGFIKKNISLDFINFTRDSEGNYWFTNFLEKKGTEGCLVKYSGDGKPLKKFNLLKGTLYGYAKVFEDRQKRLWVFIDESGRNKKWCRINKQTGAVEQAIYFPVKNIDNGQYSFLFKILQDAEGNFWFATIQGLYKYDVSEGIWVNWRNVPGNTTSLPSDMVFTICADPLQPDSIIWAGTNGAGFCSIDTHTGVCKRYSDKDGLPNNVVYGILADRHGNLWMSTNKGLSCFNIASRMYRNYSGPDNLPGDEFNRNQYFMLPDERMMFGGVDGYVVFDPVQVLQPKPPVPVVFTGLSVSNRVAEWKNDKLLMDGPIEYAGNIILQPGQNTFSISFASLDYRSNDKKFYTYKLEGLADSWTAPATKNEATYTNLSPGTYTFYVRGTNADGVWCTNPRSIKVALLPYWYQTILFKVMVLLIVAASVYTLYRYRLSQQVKLLTIRNRIAGDLHDEIGSTLSSISLSSTIIQQKLGNEQKDVNALLGQISTNTDNMMEAMSDIVWAVNTGNDNMESVVNRMRAFAIETLEPAGIDIDFSVDPSIYKQTIDMVQRKNVYLLFKETINNAVKYAACKKVWVLLDKKDGEIRLCIKDDGKGFALQKNSLPGNGVSLGGNGLPGMHRRAAELRGKLHIQTAPGAGTCITLLFPV</sequence>
<proteinExistence type="predicted"/>
<keyword evidence="1" id="KW-0597">Phosphoprotein</keyword>
<dbReference type="AlphaFoldDB" id="A0A931H096"/>
<organism evidence="4 5">
    <name type="scientific">Panacibacter microcysteis</name>
    <dbReference type="NCBI Taxonomy" id="2793269"/>
    <lineage>
        <taxon>Bacteria</taxon>
        <taxon>Pseudomonadati</taxon>
        <taxon>Bacteroidota</taxon>
        <taxon>Chitinophagia</taxon>
        <taxon>Chitinophagales</taxon>
        <taxon>Chitinophagaceae</taxon>
        <taxon>Panacibacter</taxon>
    </lineage>
</organism>